<evidence type="ECO:0000259" key="2">
    <source>
        <dbReference type="Pfam" id="PF07261"/>
    </source>
</evidence>
<dbReference type="AlphaFoldDB" id="A0A380K7E8"/>
<dbReference type="Pfam" id="PF07261">
    <property type="entry name" value="DnaB_2"/>
    <property type="match status" value="1"/>
</dbReference>
<dbReference type="EMBL" id="UHFN01000007">
    <property type="protein sequence ID" value="SUN60933.1"/>
    <property type="molecule type" value="Genomic_DNA"/>
</dbReference>
<organism evidence="3 4">
    <name type="scientific">Streptococcus hyointestinalis</name>
    <dbReference type="NCBI Taxonomy" id="1337"/>
    <lineage>
        <taxon>Bacteria</taxon>
        <taxon>Bacillati</taxon>
        <taxon>Bacillota</taxon>
        <taxon>Bacilli</taxon>
        <taxon>Lactobacillales</taxon>
        <taxon>Streptococcaceae</taxon>
        <taxon>Streptococcus</taxon>
    </lineage>
</organism>
<accession>A0A380K7E8</accession>
<dbReference type="InterPro" id="IPR006343">
    <property type="entry name" value="DnaB/C_C"/>
</dbReference>
<proteinExistence type="inferred from homology"/>
<dbReference type="InterPro" id="IPR036388">
    <property type="entry name" value="WH-like_DNA-bd_sf"/>
</dbReference>
<gene>
    <name evidence="3" type="primary">dnaD</name>
    <name evidence="3" type="ORF">NCTC12224_01235</name>
</gene>
<dbReference type="Gene3D" id="1.10.10.630">
    <property type="entry name" value="DnaD domain-like"/>
    <property type="match status" value="1"/>
</dbReference>
<evidence type="ECO:0000256" key="1">
    <source>
        <dbReference type="ARBA" id="ARBA00093462"/>
    </source>
</evidence>
<evidence type="ECO:0000313" key="4">
    <source>
        <dbReference type="Proteomes" id="UP000254924"/>
    </source>
</evidence>
<dbReference type="PANTHER" id="PTHR37293:SF6">
    <property type="entry name" value="DNA REPLICATION PROTEIN DNAD"/>
    <property type="match status" value="1"/>
</dbReference>
<reference evidence="3 4" key="1">
    <citation type="submission" date="2018-06" db="EMBL/GenBank/DDBJ databases">
        <authorList>
            <consortium name="Pathogen Informatics"/>
            <person name="Doyle S."/>
        </authorList>
    </citation>
    <scope>NUCLEOTIDE SEQUENCE [LARGE SCALE GENOMIC DNA]</scope>
    <source>
        <strain evidence="3 4">NCTC12224</strain>
    </source>
</reference>
<dbReference type="Proteomes" id="UP000254924">
    <property type="component" value="Unassembled WGS sequence"/>
</dbReference>
<dbReference type="NCBIfam" id="TIGR01446">
    <property type="entry name" value="DnaD_dom"/>
    <property type="match status" value="1"/>
</dbReference>
<keyword evidence="4" id="KW-1185">Reference proteome</keyword>
<sequence>MSYLEHFRHGNLVLPSDLLFHYSELFTSSEEFLVWQFFFLQNTTKLDDLAPSQIASALGKSLSDVNRMISNLTSQGLLDTKTIDMAGEIEVIFDASPALDKLDALTKKDTVAEESLPQTPSNAFKDLVSDFERELGRFLSPFEIEELQKTIDEDNTEPEVIRLALREAVLNGKTNFKYINAILRNWRHDNLRTARQVKERLNGRENKQTKEVPISDDFLSAINNLWMDD</sequence>
<dbReference type="InterPro" id="IPR053162">
    <property type="entry name" value="DnaD"/>
</dbReference>
<dbReference type="PANTHER" id="PTHR37293">
    <property type="entry name" value="PHAGE REPLICATION PROTEIN-RELATED"/>
    <property type="match status" value="1"/>
</dbReference>
<dbReference type="SUPFAM" id="SSF158499">
    <property type="entry name" value="DnaD domain-like"/>
    <property type="match status" value="1"/>
</dbReference>
<dbReference type="Gene3D" id="1.10.10.10">
    <property type="entry name" value="Winged helix-like DNA-binding domain superfamily/Winged helix DNA-binding domain"/>
    <property type="match status" value="1"/>
</dbReference>
<evidence type="ECO:0000313" key="3">
    <source>
        <dbReference type="EMBL" id="SUN60933.1"/>
    </source>
</evidence>
<dbReference type="InterPro" id="IPR034829">
    <property type="entry name" value="DnaD-like_sf"/>
</dbReference>
<protein>
    <submittedName>
        <fullName evidence="3">DNA replication protein</fullName>
    </submittedName>
</protein>
<comment type="similarity">
    <text evidence="1">Belongs to the DnaB/DnaD family.</text>
</comment>
<dbReference type="OrthoDB" id="9770238at2"/>
<name>A0A380K7E8_9STRE</name>
<feature type="domain" description="DnaB/C C-terminal" evidence="2">
    <location>
        <begin position="129"/>
        <end position="200"/>
    </location>
</feature>